<dbReference type="Proteomes" id="UP000037510">
    <property type="component" value="Unassembled WGS sequence"/>
</dbReference>
<dbReference type="EC" id="2.1.1.-" evidence="1"/>
<keyword evidence="1" id="KW-0808">Transferase</keyword>
<feature type="region of interest" description="Disordered" evidence="2">
    <location>
        <begin position="105"/>
        <end position="125"/>
    </location>
</feature>
<comment type="function">
    <text evidence="1">Metal-dependent phosphatase that shows phosphatase activity against several substrates, including fructose-1-phosphate and fructose-6-phosphate. Its preference for fructose-1-phosphate, a strong glycating agent that causes DNA damage rather than a canonical yeast metabolite, suggests a damage-control function in hexose phosphate metabolism. Has also been shown to have O-methyltransferase activity that methylates glutamate residues of target proteins to form gamma-glutamyl methyl ester residues. Possibly methylates PCNA, suggesting it is involved in the DNA damage response.</text>
</comment>
<sequence>MCVVADRVVTMLPQSDKDKRKADFITLLKICLWANKCDMSLSMGEQVTFAGSTTPAGQTTQTAPIDPFQMIIDFKDKLLVDDTAKVADQVVAKAQNLAKAIEGDTLAASARPPEGEEETEEPPKIPCPAKMVLAQAVMFGFIPAPIIAVRTVKADLICGLPKGKWDALNKIDAKWMEKGDYGVIHFCAKAEPLKPSDRPCIDYGDLCRGTGCPVHTDM</sequence>
<dbReference type="GO" id="GO:0032259">
    <property type="term" value="P:methylation"/>
    <property type="evidence" value="ECO:0007669"/>
    <property type="project" value="UniProtKB-KW"/>
</dbReference>
<dbReference type="EC" id="3.1.3.-" evidence="1"/>
<comment type="catalytic activity">
    <reaction evidence="1">
        <text>beta-D-fructose 1-phosphate + H2O = D-fructose + phosphate</text>
        <dbReference type="Rhea" id="RHEA:35603"/>
        <dbReference type="ChEBI" id="CHEBI:15377"/>
        <dbReference type="ChEBI" id="CHEBI:37721"/>
        <dbReference type="ChEBI" id="CHEBI:43474"/>
        <dbReference type="ChEBI" id="CHEBI:138881"/>
    </reaction>
</comment>
<dbReference type="AlphaFoldDB" id="A0A0L7KXD4"/>
<dbReference type="GO" id="GO:0005634">
    <property type="term" value="C:nucleus"/>
    <property type="evidence" value="ECO:0007669"/>
    <property type="project" value="TreeGrafter"/>
</dbReference>
<keyword evidence="1" id="KW-0489">Methyltransferase</keyword>
<keyword evidence="1" id="KW-0378">Hydrolase</keyword>
<dbReference type="GO" id="GO:0008983">
    <property type="term" value="F:protein-glutamate O-methyltransferase activity"/>
    <property type="evidence" value="ECO:0007669"/>
    <property type="project" value="RHEA"/>
</dbReference>
<protein>
    <recommendedName>
        <fullName evidence="1">Sugar phosphate phosphatase</fullName>
        <ecNumber evidence="1">2.1.1.-</ecNumber>
        <ecNumber evidence="1">3.1.3.-</ecNumber>
    </recommendedName>
</protein>
<evidence type="ECO:0000256" key="2">
    <source>
        <dbReference type="SAM" id="MobiDB-lite"/>
    </source>
</evidence>
<comment type="catalytic activity">
    <reaction evidence="1">
        <text>L-glutamyl-[protein] + S-adenosyl-L-methionine = [protein]-L-glutamate 5-O-methyl ester + S-adenosyl-L-homocysteine</text>
        <dbReference type="Rhea" id="RHEA:24452"/>
        <dbReference type="Rhea" id="RHEA-COMP:10208"/>
        <dbReference type="Rhea" id="RHEA-COMP:10311"/>
        <dbReference type="ChEBI" id="CHEBI:29973"/>
        <dbReference type="ChEBI" id="CHEBI:57856"/>
        <dbReference type="ChEBI" id="CHEBI:59789"/>
        <dbReference type="ChEBI" id="CHEBI:82795"/>
    </reaction>
</comment>
<dbReference type="EMBL" id="JTDY01004763">
    <property type="protein sequence ID" value="KOB67790.1"/>
    <property type="molecule type" value="Genomic_DNA"/>
</dbReference>
<accession>A0A0L7KXD4</accession>
<keyword evidence="1" id="KW-0464">Manganese</keyword>
<comment type="catalytic activity">
    <reaction evidence="1">
        <text>beta-D-fructose 6-phosphate = dihydroxyacetone + D-glyceraldehyde 3-phosphate</text>
        <dbReference type="Rhea" id="RHEA:28002"/>
        <dbReference type="ChEBI" id="CHEBI:16016"/>
        <dbReference type="ChEBI" id="CHEBI:57634"/>
        <dbReference type="ChEBI" id="CHEBI:59776"/>
    </reaction>
</comment>
<dbReference type="GO" id="GO:0097023">
    <property type="term" value="F:fructose 6-phosphate aldolase activity"/>
    <property type="evidence" value="ECO:0007669"/>
    <property type="project" value="RHEA"/>
</dbReference>
<dbReference type="GO" id="GO:0006974">
    <property type="term" value="P:DNA damage response"/>
    <property type="evidence" value="ECO:0007669"/>
    <property type="project" value="TreeGrafter"/>
</dbReference>
<keyword evidence="1" id="KW-0479">Metal-binding</keyword>
<comment type="domain">
    <text evidence="1">Subfamily III proteins have a conserved RTxK motif about 40-50 residues from the C-terminus; the threonine may be replaced by serine or cysteine.</text>
</comment>
<name>A0A0L7KXD4_OPEBR</name>
<dbReference type="InterPro" id="IPR039763">
    <property type="entry name" value="ARMT1"/>
</dbReference>
<gene>
    <name evidence="3" type="ORF">OBRU01_19291</name>
</gene>
<comment type="similarity">
    <text evidence="1">Belongs to the damage-control phosphatase family. Sugar phosphate phosphatase III subfamily.</text>
</comment>
<organism evidence="3 4">
    <name type="scientific">Operophtera brumata</name>
    <name type="common">Winter moth</name>
    <name type="synonym">Phalaena brumata</name>
    <dbReference type="NCBI Taxonomy" id="104452"/>
    <lineage>
        <taxon>Eukaryota</taxon>
        <taxon>Metazoa</taxon>
        <taxon>Ecdysozoa</taxon>
        <taxon>Arthropoda</taxon>
        <taxon>Hexapoda</taxon>
        <taxon>Insecta</taxon>
        <taxon>Pterygota</taxon>
        <taxon>Neoptera</taxon>
        <taxon>Endopterygota</taxon>
        <taxon>Lepidoptera</taxon>
        <taxon>Glossata</taxon>
        <taxon>Ditrysia</taxon>
        <taxon>Geometroidea</taxon>
        <taxon>Geometridae</taxon>
        <taxon>Larentiinae</taxon>
        <taxon>Operophtera</taxon>
    </lineage>
</organism>
<dbReference type="GO" id="GO:0046872">
    <property type="term" value="F:metal ion binding"/>
    <property type="evidence" value="ECO:0007669"/>
    <property type="project" value="UniProtKB-UniRule"/>
</dbReference>
<reference evidence="3 4" key="1">
    <citation type="journal article" date="2015" name="Genome Biol. Evol.">
        <title>The genome of winter moth (Operophtera brumata) provides a genomic perspective on sexual dimorphism and phenology.</title>
        <authorList>
            <person name="Derks M.F."/>
            <person name="Smit S."/>
            <person name="Salis L."/>
            <person name="Schijlen E."/>
            <person name="Bossers A."/>
            <person name="Mateman C."/>
            <person name="Pijl A.S."/>
            <person name="de Ridder D."/>
            <person name="Groenen M.A."/>
            <person name="Visser M.E."/>
            <person name="Megens H.J."/>
        </authorList>
    </citation>
    <scope>NUCLEOTIDE SEQUENCE [LARGE SCALE GENOMIC DNA]</scope>
    <source>
        <strain evidence="3">WM2013NL</strain>
        <tissue evidence="3">Head and thorax</tissue>
    </source>
</reference>
<comment type="caution">
    <text evidence="3">The sequence shown here is derived from an EMBL/GenBank/DDBJ whole genome shotgun (WGS) entry which is preliminary data.</text>
</comment>
<dbReference type="GO" id="GO:0103026">
    <property type="term" value="F:fructose-1-phosphatase activity"/>
    <property type="evidence" value="ECO:0007669"/>
    <property type="project" value="RHEA"/>
</dbReference>
<dbReference type="PANTHER" id="PTHR12260">
    <property type="entry name" value="DAMAGE-CONTROL PHOSPHATASE ARMT1"/>
    <property type="match status" value="1"/>
</dbReference>
<keyword evidence="4" id="KW-1185">Reference proteome</keyword>
<dbReference type="STRING" id="104452.A0A0L7KXD4"/>
<dbReference type="PANTHER" id="PTHR12260:SF6">
    <property type="entry name" value="DAMAGE-CONTROL PHOSPHATASE ARMT1"/>
    <property type="match status" value="1"/>
</dbReference>
<evidence type="ECO:0000313" key="3">
    <source>
        <dbReference type="EMBL" id="KOB67790.1"/>
    </source>
</evidence>
<evidence type="ECO:0000256" key="1">
    <source>
        <dbReference type="RuleBase" id="RU367030"/>
    </source>
</evidence>
<proteinExistence type="inferred from homology"/>
<evidence type="ECO:0000313" key="4">
    <source>
        <dbReference type="Proteomes" id="UP000037510"/>
    </source>
</evidence>
<comment type="cofactor">
    <cofactor evidence="1">
        <name>Mn(2+)</name>
        <dbReference type="ChEBI" id="CHEBI:29035"/>
    </cofactor>
    <cofactor evidence="1">
        <name>Ni(2+)</name>
        <dbReference type="ChEBI" id="CHEBI:49786"/>
    </cofactor>
</comment>